<dbReference type="AlphaFoldDB" id="A0A0C5WQQ2"/>
<keyword evidence="2" id="KW-1185">Reference proteome</keyword>
<gene>
    <name evidence="1" type="ORF">H744_1c0224</name>
</gene>
<dbReference type="EMBL" id="CP005973">
    <property type="protein sequence ID" value="AJR05250.1"/>
    <property type="molecule type" value="Genomic_DNA"/>
</dbReference>
<dbReference type="Gene3D" id="1.50.10.140">
    <property type="match status" value="1"/>
</dbReference>
<dbReference type="STRING" id="658445.H744_1c0224"/>
<organism evidence="1 2">
    <name type="scientific">Photobacterium gaetbulicola Gung47</name>
    <dbReference type="NCBI Taxonomy" id="658445"/>
    <lineage>
        <taxon>Bacteria</taxon>
        <taxon>Pseudomonadati</taxon>
        <taxon>Pseudomonadota</taxon>
        <taxon>Gammaproteobacteria</taxon>
        <taxon>Vibrionales</taxon>
        <taxon>Vibrionaceae</taxon>
        <taxon>Photobacterium</taxon>
    </lineage>
</organism>
<evidence type="ECO:0000313" key="2">
    <source>
        <dbReference type="Proteomes" id="UP000032303"/>
    </source>
</evidence>
<reference evidence="1 2" key="1">
    <citation type="submission" date="2013-05" db="EMBL/GenBank/DDBJ databases">
        <title>Complete genome sequence of the lipase-producing bacterium Photobacterium gaetbulicola Gung47.</title>
        <authorList>
            <person name="Kim Y.-O."/>
        </authorList>
    </citation>
    <scope>NUCLEOTIDE SEQUENCE [LARGE SCALE GENOMIC DNA]</scope>
    <source>
        <strain evidence="1 2">Gung47</strain>
    </source>
</reference>
<proteinExistence type="predicted"/>
<name>A0A0C5WQQ2_9GAMM</name>
<dbReference type="PATRIC" id="fig|658445.3.peg.247"/>
<dbReference type="HOGENOM" id="CLU_622345_0_0_6"/>
<dbReference type="OrthoDB" id="5851883at2"/>
<dbReference type="Proteomes" id="UP000032303">
    <property type="component" value="Chromosome 1"/>
</dbReference>
<sequence>MPHNIQVLSPSHSCRSNSDKVTELSLRKHFYPSGFEQELQTNLDFFLDGVGVDEQAKVPFDTLFVAGSDIDPQYYVNTTEIGLYLNILTEAYLNGHQAALVRINQTLDVLFGAPTWNGLFYWPYDIVEGQLKPQEEGIVPAVDNANLAFALTAVSGAFFDSADALAVSAVKKIDDILQRQIPGWQQLYEPTRDLLYAGWSAKDSAPLGYYIDRKANESRLAPLWAHLITKGTSSPVPKSAFENMELYTGTCVLNGQKLRPMLTWDGAYFQGMLPAIWLNERCLIPDYSIIEDMTKVQQAHSEQNKIPFVSSAATTDDSYAAFGVPAISEAAVRFELQIAGGNTGTPHATALSFMVNPPDAIAHLQSIKQLHPDIESPYGWFDAVDTKGNMSSKLISLDQGMFVCSFLATSINQQVKTYLKHKGLYPDLKDIYKSFTPNNE</sequence>
<protein>
    <recommendedName>
        <fullName evidence="3">Glycoamylase-like domain-containing protein</fullName>
    </recommendedName>
</protein>
<evidence type="ECO:0000313" key="1">
    <source>
        <dbReference type="EMBL" id="AJR05250.1"/>
    </source>
</evidence>
<evidence type="ECO:0008006" key="3">
    <source>
        <dbReference type="Google" id="ProtNLM"/>
    </source>
</evidence>
<accession>A0A0C5WQQ2</accession>
<dbReference type="KEGG" id="pgb:H744_1c0224"/>